<evidence type="ECO:0000313" key="3">
    <source>
        <dbReference type="Proteomes" id="UP000275180"/>
    </source>
</evidence>
<evidence type="ECO:0000313" key="1">
    <source>
        <dbReference type="EMBL" id="RMX09037.1"/>
    </source>
</evidence>
<name>A0A3M6R1A6_9BURK</name>
<dbReference type="EMBL" id="RDQJ01000036">
    <property type="protein sequence ID" value="RMX09048.1"/>
    <property type="molecule type" value="Genomic_DNA"/>
</dbReference>
<dbReference type="Proteomes" id="UP000275180">
    <property type="component" value="Unassembled WGS sequence"/>
</dbReference>
<comment type="caution">
    <text evidence="1">The sequence shown here is derived from an EMBL/GenBank/DDBJ whole genome shotgun (WGS) entry which is preliminary data.</text>
</comment>
<accession>A0A3M6R1A6</accession>
<proteinExistence type="predicted"/>
<gene>
    <name evidence="1" type="ORF">EBQ34_14190</name>
    <name evidence="2" type="ORF">EBQ34_14250</name>
</gene>
<dbReference type="EMBL" id="RDQJ01000036">
    <property type="protein sequence ID" value="RMX09037.1"/>
    <property type="molecule type" value="Genomic_DNA"/>
</dbReference>
<evidence type="ECO:0000313" key="2">
    <source>
        <dbReference type="EMBL" id="RMX09048.1"/>
    </source>
</evidence>
<dbReference type="AlphaFoldDB" id="A0A3M6R1A6"/>
<sequence>MLFKSADSPEAREDALDAPDELFQVPLTEIEIGNVIPVGESNESVSAHALTEQAHTLPRSTCCAFCMPLGALSQEVRIGEQLSVMSLEKSQSLRSDAHLMPFPALAGNGLDVTIVKTCELNTVEVTAFAFVADPIYNSH</sequence>
<organism evidence="1 3">
    <name type="scientific">Vandammella animalimorsus</name>
    <dbReference type="NCBI Taxonomy" id="2029117"/>
    <lineage>
        <taxon>Bacteria</taxon>
        <taxon>Pseudomonadati</taxon>
        <taxon>Pseudomonadota</taxon>
        <taxon>Betaproteobacteria</taxon>
        <taxon>Burkholderiales</taxon>
        <taxon>Comamonadaceae</taxon>
        <taxon>Vandammella</taxon>
    </lineage>
</organism>
<reference evidence="1 3" key="1">
    <citation type="submission" date="2018-10" db="EMBL/GenBank/DDBJ databases">
        <title>Comamonadaceae CDC group NO-1 genome sequencing and assembly.</title>
        <authorList>
            <person name="Bernier A.-M."/>
            <person name="Bernard K."/>
        </authorList>
    </citation>
    <scope>NUCLEOTIDE SEQUENCE [LARGE SCALE GENOMIC DNA]</scope>
    <source>
        <strain evidence="1 3">NML180582</strain>
    </source>
</reference>
<protein>
    <submittedName>
        <fullName evidence="1">Uncharacterized protein</fullName>
    </submittedName>
</protein>